<feature type="transmembrane region" description="Helical" evidence="6">
    <location>
        <begin position="215"/>
        <end position="237"/>
    </location>
</feature>
<evidence type="ECO:0000313" key="9">
    <source>
        <dbReference type="Proteomes" id="UP000000528"/>
    </source>
</evidence>
<comment type="subcellular location">
    <subcellularLocation>
        <location evidence="1">Cell membrane</location>
        <topology evidence="1">Multi-pass membrane protein</topology>
    </subcellularLocation>
</comment>
<evidence type="ECO:0000313" key="8">
    <source>
        <dbReference type="EMBL" id="CAC13634.1"/>
    </source>
</evidence>
<keyword evidence="9" id="KW-1185">Reference proteome</keyword>
<dbReference type="NCBIfam" id="NF045979">
    <property type="entry name" value="ComEC_MAG0480"/>
    <property type="match status" value="1"/>
</dbReference>
<dbReference type="KEGG" id="mpu:MYPU_4610"/>
<dbReference type="STRING" id="272635.gene:17577062"/>
<feature type="transmembrane region" description="Helical" evidence="6">
    <location>
        <begin position="341"/>
        <end position="362"/>
    </location>
</feature>
<feature type="transmembrane region" description="Helical" evidence="6">
    <location>
        <begin position="66"/>
        <end position="87"/>
    </location>
</feature>
<protein>
    <recommendedName>
        <fullName evidence="7">ComEC/Rec2-related protein domain-containing protein</fullName>
    </recommendedName>
</protein>
<dbReference type="PANTHER" id="PTHR30619:SF7">
    <property type="entry name" value="BETA-LACTAMASE DOMAIN PROTEIN"/>
    <property type="match status" value="1"/>
</dbReference>
<dbReference type="NCBIfam" id="TIGR00360">
    <property type="entry name" value="ComEC_N-term"/>
    <property type="match status" value="1"/>
</dbReference>
<dbReference type="BioCyc" id="MPUL272635:G1GT6-465-MONOMER"/>
<evidence type="ECO:0000256" key="6">
    <source>
        <dbReference type="SAM" id="Phobius"/>
    </source>
</evidence>
<dbReference type="Proteomes" id="UP000000528">
    <property type="component" value="Chromosome"/>
</dbReference>
<evidence type="ECO:0000256" key="1">
    <source>
        <dbReference type="ARBA" id="ARBA00004651"/>
    </source>
</evidence>
<organism evidence="9">
    <name type="scientific">Mycoplasmopsis pulmonis (strain UAB CTIP)</name>
    <name type="common">Mycoplasma pulmonis</name>
    <dbReference type="NCBI Taxonomy" id="272635"/>
    <lineage>
        <taxon>Bacteria</taxon>
        <taxon>Bacillati</taxon>
        <taxon>Mycoplasmatota</taxon>
        <taxon>Mycoplasmoidales</taxon>
        <taxon>Metamycoplasmataceae</taxon>
        <taxon>Mycoplasmopsis</taxon>
    </lineage>
</organism>
<dbReference type="EMBL" id="AL445564">
    <property type="protein sequence ID" value="CAC13634.1"/>
    <property type="molecule type" value="Genomic_DNA"/>
</dbReference>
<keyword evidence="4 6" id="KW-1133">Transmembrane helix</keyword>
<keyword evidence="5 6" id="KW-0472">Membrane</keyword>
<reference evidence="8 9" key="1">
    <citation type="journal article" date="2001" name="Nucleic Acids Res.">
        <title>The complete genome sequence of the murine respiratory pathogen Mycoplasma pulmonis.</title>
        <authorList>
            <person name="Chambaud I."/>
            <person name="Heilig R."/>
            <person name="Ferris S."/>
            <person name="Barbe V."/>
            <person name="Samson D."/>
            <person name="Galisson F."/>
            <person name="Moszer I."/>
            <person name="Dybvig K."/>
            <person name="Wroblewski H."/>
            <person name="Viari A."/>
            <person name="Rocha E.P.C."/>
            <person name="Blanchard A."/>
        </authorList>
    </citation>
    <scope>NUCLEOTIDE SEQUENCE [LARGE SCALE GENOMIC DNA]</scope>
    <source>
        <strain evidence="8 9">UAB CTIP</strain>
    </source>
</reference>
<dbReference type="AlphaFoldDB" id="Q98QA5"/>
<accession>Q98QA5</accession>
<dbReference type="PIR" id="E90569">
    <property type="entry name" value="E90569"/>
</dbReference>
<keyword evidence="2" id="KW-1003">Cell membrane</keyword>
<evidence type="ECO:0000256" key="3">
    <source>
        <dbReference type="ARBA" id="ARBA00022692"/>
    </source>
</evidence>
<gene>
    <name evidence="8" type="ordered locus">MYPU_4610</name>
</gene>
<dbReference type="eggNOG" id="COG0658">
    <property type="taxonomic scope" value="Bacteria"/>
</dbReference>
<dbReference type="GO" id="GO:0005886">
    <property type="term" value="C:plasma membrane"/>
    <property type="evidence" value="ECO:0007669"/>
    <property type="project" value="UniProtKB-SubCell"/>
</dbReference>
<feature type="domain" description="ComEC/Rec2-related protein" evidence="7">
    <location>
        <begin position="195"/>
        <end position="412"/>
    </location>
</feature>
<dbReference type="RefSeq" id="WP_010925262.1">
    <property type="nucleotide sequence ID" value="NC_002771.1"/>
</dbReference>
<feature type="transmembrane region" description="Helical" evidence="6">
    <location>
        <begin position="249"/>
        <end position="277"/>
    </location>
</feature>
<feature type="transmembrane region" description="Helical" evidence="6">
    <location>
        <begin position="29"/>
        <end position="60"/>
    </location>
</feature>
<feature type="transmembrane region" description="Helical" evidence="6">
    <location>
        <begin position="369"/>
        <end position="394"/>
    </location>
</feature>
<dbReference type="HOGENOM" id="CLU_049306_0_0_14"/>
<name>Q98QA5_MYCPU</name>
<dbReference type="PANTHER" id="PTHR30619">
    <property type="entry name" value="DNA INTERNALIZATION/COMPETENCE PROTEIN COMEC/REC2"/>
    <property type="match status" value="1"/>
</dbReference>
<keyword evidence="3 6" id="KW-0812">Transmembrane</keyword>
<dbReference type="InterPro" id="IPR004477">
    <property type="entry name" value="ComEC_N"/>
</dbReference>
<evidence type="ECO:0000259" key="7">
    <source>
        <dbReference type="Pfam" id="PF03772"/>
    </source>
</evidence>
<dbReference type="InterPro" id="IPR052159">
    <property type="entry name" value="Competence_DNA_uptake"/>
</dbReference>
<evidence type="ECO:0000256" key="4">
    <source>
        <dbReference type="ARBA" id="ARBA00022989"/>
    </source>
</evidence>
<sequence length="423" mass="50820">MKRNWFNKWHRSYYLKYFEKKYSTLNTNFYLFFPILFFLFFNYSKIFLVIITILFFVFSLKKIKKLIYFSISLSICFFSIGINRLYLNKTNLQVEANYAISQKYKNGYVIQNNFQRILLITNKDLDQNFIYKIKGKQEKLDNSNYANFLKSNFVFSTIKTKEITKTFSNKSFRNKIKNYFENSPSYYQKYVPLILLNHKSQINQKEYKSIENLGIVHLVVISGFHINLIFWLLNFAFNKVKIKPFYSNFFSIFLISSLVILLGISMPIYRVLFFYYFKFFYESFIYKKGKVKISKIQILLISLVAIFTINPNVIFSLSTIFTYSITFVILWSSKFKFKNKILKALFISFLAYATSALILIIFQNKIYPFAFFYSIIFSPIISFVFIVSVLFFWLKNFIDFIYLIFDKLIQSLNTFSLVWELKF</sequence>
<proteinExistence type="predicted"/>
<evidence type="ECO:0000256" key="5">
    <source>
        <dbReference type="ARBA" id="ARBA00023136"/>
    </source>
</evidence>
<dbReference type="Pfam" id="PF03772">
    <property type="entry name" value="Competence"/>
    <property type="match status" value="1"/>
</dbReference>
<evidence type="ECO:0000256" key="2">
    <source>
        <dbReference type="ARBA" id="ARBA00022475"/>
    </source>
</evidence>
<feature type="transmembrane region" description="Helical" evidence="6">
    <location>
        <begin position="298"/>
        <end position="321"/>
    </location>
</feature>